<organism evidence="1 2">
    <name type="scientific">Mycena maculata</name>
    <dbReference type="NCBI Taxonomy" id="230809"/>
    <lineage>
        <taxon>Eukaryota</taxon>
        <taxon>Fungi</taxon>
        <taxon>Dikarya</taxon>
        <taxon>Basidiomycota</taxon>
        <taxon>Agaricomycotina</taxon>
        <taxon>Agaricomycetes</taxon>
        <taxon>Agaricomycetidae</taxon>
        <taxon>Agaricales</taxon>
        <taxon>Marasmiineae</taxon>
        <taxon>Mycenaceae</taxon>
        <taxon>Mycena</taxon>
    </lineage>
</organism>
<evidence type="ECO:0000313" key="2">
    <source>
        <dbReference type="Proteomes" id="UP001215280"/>
    </source>
</evidence>
<sequence>MSSHFTSPHCCFALFECRLAFAFPRCRPQPSEHVSQKRHTFVMRFCVRTPLHGIQDDGDRAGLLVDGAAPARRIRFAVFSEGYSIIGLLQ</sequence>
<gene>
    <name evidence="1" type="ORF">DFH07DRAFT_1059392</name>
</gene>
<protein>
    <submittedName>
        <fullName evidence="1">Uncharacterized protein</fullName>
    </submittedName>
</protein>
<comment type="caution">
    <text evidence="1">The sequence shown here is derived from an EMBL/GenBank/DDBJ whole genome shotgun (WGS) entry which is preliminary data.</text>
</comment>
<name>A0AAD7JIH7_9AGAR</name>
<dbReference type="Proteomes" id="UP001215280">
    <property type="component" value="Unassembled WGS sequence"/>
</dbReference>
<dbReference type="AlphaFoldDB" id="A0AAD7JIH7"/>
<dbReference type="EMBL" id="JARJLG010000041">
    <property type="protein sequence ID" value="KAJ7763208.1"/>
    <property type="molecule type" value="Genomic_DNA"/>
</dbReference>
<accession>A0AAD7JIH7</accession>
<proteinExistence type="predicted"/>
<evidence type="ECO:0000313" key="1">
    <source>
        <dbReference type="EMBL" id="KAJ7763208.1"/>
    </source>
</evidence>
<reference evidence="1" key="1">
    <citation type="submission" date="2023-03" db="EMBL/GenBank/DDBJ databases">
        <title>Massive genome expansion in bonnet fungi (Mycena s.s.) driven by repeated elements and novel gene families across ecological guilds.</title>
        <authorList>
            <consortium name="Lawrence Berkeley National Laboratory"/>
            <person name="Harder C.B."/>
            <person name="Miyauchi S."/>
            <person name="Viragh M."/>
            <person name="Kuo A."/>
            <person name="Thoen E."/>
            <person name="Andreopoulos B."/>
            <person name="Lu D."/>
            <person name="Skrede I."/>
            <person name="Drula E."/>
            <person name="Henrissat B."/>
            <person name="Morin E."/>
            <person name="Kohler A."/>
            <person name="Barry K."/>
            <person name="LaButti K."/>
            <person name="Morin E."/>
            <person name="Salamov A."/>
            <person name="Lipzen A."/>
            <person name="Mereny Z."/>
            <person name="Hegedus B."/>
            <person name="Baldrian P."/>
            <person name="Stursova M."/>
            <person name="Weitz H."/>
            <person name="Taylor A."/>
            <person name="Grigoriev I.V."/>
            <person name="Nagy L.G."/>
            <person name="Martin F."/>
            <person name="Kauserud H."/>
        </authorList>
    </citation>
    <scope>NUCLEOTIDE SEQUENCE</scope>
    <source>
        <strain evidence="1">CBHHK188m</strain>
    </source>
</reference>
<keyword evidence="2" id="KW-1185">Reference proteome</keyword>